<feature type="compositionally biased region" description="Basic and acidic residues" evidence="1">
    <location>
        <begin position="11"/>
        <end position="23"/>
    </location>
</feature>
<evidence type="ECO:0000313" key="3">
    <source>
        <dbReference type="Proteomes" id="UP000324222"/>
    </source>
</evidence>
<feature type="region of interest" description="Disordered" evidence="1">
    <location>
        <begin position="1"/>
        <end position="23"/>
    </location>
</feature>
<evidence type="ECO:0000256" key="1">
    <source>
        <dbReference type="SAM" id="MobiDB-lite"/>
    </source>
</evidence>
<comment type="caution">
    <text evidence="2">The sequence shown here is derived from an EMBL/GenBank/DDBJ whole genome shotgun (WGS) entry which is preliminary data.</text>
</comment>
<gene>
    <name evidence="2" type="ORF">E2C01_036988</name>
</gene>
<protein>
    <submittedName>
        <fullName evidence="2">Uncharacterized protein</fullName>
    </submittedName>
</protein>
<organism evidence="2 3">
    <name type="scientific">Portunus trituberculatus</name>
    <name type="common">Swimming crab</name>
    <name type="synonym">Neptunus trituberculatus</name>
    <dbReference type="NCBI Taxonomy" id="210409"/>
    <lineage>
        <taxon>Eukaryota</taxon>
        <taxon>Metazoa</taxon>
        <taxon>Ecdysozoa</taxon>
        <taxon>Arthropoda</taxon>
        <taxon>Crustacea</taxon>
        <taxon>Multicrustacea</taxon>
        <taxon>Malacostraca</taxon>
        <taxon>Eumalacostraca</taxon>
        <taxon>Eucarida</taxon>
        <taxon>Decapoda</taxon>
        <taxon>Pleocyemata</taxon>
        <taxon>Brachyura</taxon>
        <taxon>Eubrachyura</taxon>
        <taxon>Portunoidea</taxon>
        <taxon>Portunidae</taxon>
        <taxon>Portuninae</taxon>
        <taxon>Portunus</taxon>
    </lineage>
</organism>
<proteinExistence type="predicted"/>
<dbReference type="EMBL" id="VSRR010005786">
    <property type="protein sequence ID" value="MPC43343.1"/>
    <property type="molecule type" value="Genomic_DNA"/>
</dbReference>
<dbReference type="Proteomes" id="UP000324222">
    <property type="component" value="Unassembled WGS sequence"/>
</dbReference>
<accession>A0A5B7FDY8</accession>
<name>A0A5B7FDY8_PORTR</name>
<evidence type="ECO:0000313" key="2">
    <source>
        <dbReference type="EMBL" id="MPC43343.1"/>
    </source>
</evidence>
<keyword evidence="3" id="KW-1185">Reference proteome</keyword>
<sequence>MTKQMICPELRQSERNEGERGGEEKVTLTFTLTCPIYRSSVYSITSDAASIVFRRQAGDHSLPHPVAPQRGVFN</sequence>
<dbReference type="AlphaFoldDB" id="A0A5B7FDY8"/>
<reference evidence="2 3" key="1">
    <citation type="submission" date="2019-05" db="EMBL/GenBank/DDBJ databases">
        <title>Another draft genome of Portunus trituberculatus and its Hox gene families provides insights of decapod evolution.</title>
        <authorList>
            <person name="Jeong J.-H."/>
            <person name="Song I."/>
            <person name="Kim S."/>
            <person name="Choi T."/>
            <person name="Kim D."/>
            <person name="Ryu S."/>
            <person name="Kim W."/>
        </authorList>
    </citation>
    <scope>NUCLEOTIDE SEQUENCE [LARGE SCALE GENOMIC DNA]</scope>
    <source>
        <tissue evidence="2">Muscle</tissue>
    </source>
</reference>